<protein>
    <recommendedName>
        <fullName evidence="4">Secreted protein</fullName>
    </recommendedName>
</protein>
<reference evidence="2 3" key="1">
    <citation type="submission" date="2016-07" db="EMBL/GenBank/DDBJ databases">
        <title>Pervasive Adenine N6-methylation of Active Genes in Fungi.</title>
        <authorList>
            <consortium name="DOE Joint Genome Institute"/>
            <person name="Mondo S.J."/>
            <person name="Dannebaum R.O."/>
            <person name="Kuo R.C."/>
            <person name="Labutti K."/>
            <person name="Haridas S."/>
            <person name="Kuo A."/>
            <person name="Salamov A."/>
            <person name="Ahrendt S.R."/>
            <person name="Lipzen A."/>
            <person name="Sullivan W."/>
            <person name="Andreopoulos W.B."/>
            <person name="Clum A."/>
            <person name="Lindquist E."/>
            <person name="Daum C."/>
            <person name="Ramamoorthy G.K."/>
            <person name="Gryganskyi A."/>
            <person name="Culley D."/>
            <person name="Magnuson J.K."/>
            <person name="James T.Y."/>
            <person name="O'Malley M.A."/>
            <person name="Stajich J.E."/>
            <person name="Spatafora J.W."/>
            <person name="Visel A."/>
            <person name="Grigoriev I.V."/>
        </authorList>
    </citation>
    <scope>NUCLEOTIDE SEQUENCE [LARGE SCALE GENOMIC DNA]</scope>
    <source>
        <strain evidence="2 3">68-887.2</strain>
    </source>
</reference>
<evidence type="ECO:0000256" key="1">
    <source>
        <dbReference type="SAM" id="SignalP"/>
    </source>
</evidence>
<feature type="signal peptide" evidence="1">
    <location>
        <begin position="1"/>
        <end position="27"/>
    </location>
</feature>
<comment type="caution">
    <text evidence="2">The sequence shown here is derived from an EMBL/GenBank/DDBJ whole genome shotgun (WGS) entry which is preliminary data.</text>
</comment>
<evidence type="ECO:0000313" key="3">
    <source>
        <dbReference type="Proteomes" id="UP000193986"/>
    </source>
</evidence>
<keyword evidence="3" id="KW-1185">Reference proteome</keyword>
<sequence length="91" mass="9815">MLESAAPIVLFLALLLLPFHDWPSSVAIVLLAARPDTLSPAPPYPAIPRSCDCSTDLTPTSFVPPPASLPRVPRLHIRYFTGVLGRAARIT</sequence>
<dbReference type="AlphaFoldDB" id="A0A1Y2AEX3"/>
<evidence type="ECO:0008006" key="4">
    <source>
        <dbReference type="Google" id="ProtNLM"/>
    </source>
</evidence>
<name>A0A1Y2AEX3_9TREE</name>
<dbReference type="InParanoid" id="A0A1Y2AEX3"/>
<evidence type="ECO:0000313" key="2">
    <source>
        <dbReference type="EMBL" id="ORY20505.1"/>
    </source>
</evidence>
<dbReference type="EMBL" id="MCFC01000133">
    <property type="protein sequence ID" value="ORY20505.1"/>
    <property type="molecule type" value="Genomic_DNA"/>
</dbReference>
<proteinExistence type="predicted"/>
<accession>A0A1Y2AEX3</accession>
<gene>
    <name evidence="2" type="ORF">BCR39DRAFT_555278</name>
</gene>
<dbReference type="Proteomes" id="UP000193986">
    <property type="component" value="Unassembled WGS sequence"/>
</dbReference>
<feature type="chain" id="PRO_5012598520" description="Secreted protein" evidence="1">
    <location>
        <begin position="28"/>
        <end position="91"/>
    </location>
</feature>
<keyword evidence="1" id="KW-0732">Signal</keyword>
<organism evidence="2 3">
    <name type="scientific">Naematelia encephala</name>
    <dbReference type="NCBI Taxonomy" id="71784"/>
    <lineage>
        <taxon>Eukaryota</taxon>
        <taxon>Fungi</taxon>
        <taxon>Dikarya</taxon>
        <taxon>Basidiomycota</taxon>
        <taxon>Agaricomycotina</taxon>
        <taxon>Tremellomycetes</taxon>
        <taxon>Tremellales</taxon>
        <taxon>Naemateliaceae</taxon>
        <taxon>Naematelia</taxon>
    </lineage>
</organism>